<evidence type="ECO:0000313" key="1">
    <source>
        <dbReference type="EMBL" id="KAL3377814.1"/>
    </source>
</evidence>
<proteinExistence type="predicted"/>
<reference evidence="1 2" key="1">
    <citation type="submission" date="2024-05" db="EMBL/GenBank/DDBJ databases">
        <title>De novo assembly of an allotetraploid wild potato.</title>
        <authorList>
            <person name="Hosaka A.J."/>
        </authorList>
    </citation>
    <scope>NUCLEOTIDE SEQUENCE [LARGE SCALE GENOMIC DNA]</scope>
    <source>
        <tissue evidence="1">Young leaves</tissue>
    </source>
</reference>
<evidence type="ECO:0000313" key="2">
    <source>
        <dbReference type="Proteomes" id="UP001627284"/>
    </source>
</evidence>
<dbReference type="Proteomes" id="UP001627284">
    <property type="component" value="Unassembled WGS sequence"/>
</dbReference>
<dbReference type="AlphaFoldDB" id="A0ABD2VAR9"/>
<dbReference type="Pfam" id="PF03087">
    <property type="entry name" value="BPS1"/>
    <property type="match status" value="1"/>
</dbReference>
<accession>A0ABD2VAR9</accession>
<protein>
    <submittedName>
        <fullName evidence="1">Uncharacterized protein</fullName>
    </submittedName>
</protein>
<gene>
    <name evidence="1" type="ORF">AABB24_003956</name>
</gene>
<dbReference type="PANTHER" id="PTHR33070:SF109">
    <property type="entry name" value="DOMAIN PROTEIN, PUTATIVE (DUF241)-RELATED"/>
    <property type="match status" value="1"/>
</dbReference>
<comment type="caution">
    <text evidence="1">The sequence shown here is derived from an EMBL/GenBank/DDBJ whole genome shotgun (WGS) entry which is preliminary data.</text>
</comment>
<organism evidence="1 2">
    <name type="scientific">Solanum stoloniferum</name>
    <dbReference type="NCBI Taxonomy" id="62892"/>
    <lineage>
        <taxon>Eukaryota</taxon>
        <taxon>Viridiplantae</taxon>
        <taxon>Streptophyta</taxon>
        <taxon>Embryophyta</taxon>
        <taxon>Tracheophyta</taxon>
        <taxon>Spermatophyta</taxon>
        <taxon>Magnoliopsida</taxon>
        <taxon>eudicotyledons</taxon>
        <taxon>Gunneridae</taxon>
        <taxon>Pentapetalae</taxon>
        <taxon>asterids</taxon>
        <taxon>lamiids</taxon>
        <taxon>Solanales</taxon>
        <taxon>Solanaceae</taxon>
        <taxon>Solanoideae</taxon>
        <taxon>Solaneae</taxon>
        <taxon>Solanum</taxon>
    </lineage>
</organism>
<dbReference type="PANTHER" id="PTHR33070">
    <property type="entry name" value="OS06G0725500 PROTEIN"/>
    <property type="match status" value="1"/>
</dbReference>
<dbReference type="EMBL" id="JBJKTR010000002">
    <property type="protein sequence ID" value="KAL3377814.1"/>
    <property type="molecule type" value="Genomic_DNA"/>
</dbReference>
<name>A0ABD2VAR9_9SOLN</name>
<sequence>MAALACSKTKPFRSISLPNRSHPTTQRVEEVLNKLNGLETSVAPTWETICNSLLGLEELQKCTDDLLKLPQTFRIISQCQHVKWFEELLGNSVRILDICGTIKEFVSQYKENVRALQSSLRRRKGDSSAEAGIARFTSFSKKMKKDAKRLVLSLKQLVDCETLTAAFVEADQETIAVIRALREANAVCILIFQMILSLLSVPLLKPKQPKWSLVSKLIHNGRTEHEGLENSTILETKVETFEAQLDDIEKGLEGAFRSLIRSRSSLLNAFSS</sequence>
<dbReference type="InterPro" id="IPR004320">
    <property type="entry name" value="BPS1_pln"/>
</dbReference>
<keyword evidence="2" id="KW-1185">Reference proteome</keyword>